<keyword evidence="9 12" id="KW-0472">Membrane</keyword>
<dbReference type="InterPro" id="IPR000719">
    <property type="entry name" value="Prot_kinase_dom"/>
</dbReference>
<dbReference type="InterPro" id="IPR013210">
    <property type="entry name" value="LRR_N_plant-typ"/>
</dbReference>
<dbReference type="SUPFAM" id="SSF56112">
    <property type="entry name" value="Protein kinase-like (PK-like)"/>
    <property type="match status" value="1"/>
</dbReference>
<keyword evidence="6 13" id="KW-0732">Signal</keyword>
<dbReference type="Gene3D" id="1.10.510.10">
    <property type="entry name" value="Transferase(Phosphotransferase) domain 1"/>
    <property type="match status" value="1"/>
</dbReference>
<feature type="signal peptide" evidence="13">
    <location>
        <begin position="1"/>
        <end position="23"/>
    </location>
</feature>
<keyword evidence="3" id="KW-0964">Secreted</keyword>
<dbReference type="Gene3D" id="3.30.200.20">
    <property type="entry name" value="Phosphorylase Kinase, domain 1"/>
    <property type="match status" value="1"/>
</dbReference>
<reference evidence="15" key="1">
    <citation type="submission" date="2022-02" db="EMBL/GenBank/DDBJ databases">
        <authorList>
            <person name="Henning P.M."/>
            <person name="McCubbin A.G."/>
            <person name="Shore J.S."/>
        </authorList>
    </citation>
    <scope>NUCLEOTIDE SEQUENCE</scope>
    <source>
        <strain evidence="15">F60SS</strain>
        <tissue evidence="15">Leaves</tissue>
    </source>
</reference>
<proteinExistence type="inferred from homology"/>
<feature type="chain" id="PRO_5040151212" description="Protein kinase domain-containing protein" evidence="13">
    <location>
        <begin position="24"/>
        <end position="632"/>
    </location>
</feature>
<dbReference type="EMBL" id="JAKUCV010000678">
    <property type="protein sequence ID" value="KAJ4849181.1"/>
    <property type="molecule type" value="Genomic_DNA"/>
</dbReference>
<dbReference type="InterPro" id="IPR050994">
    <property type="entry name" value="At_inactive_RLKs"/>
</dbReference>
<evidence type="ECO:0000256" key="13">
    <source>
        <dbReference type="SAM" id="SignalP"/>
    </source>
</evidence>
<evidence type="ECO:0000256" key="12">
    <source>
        <dbReference type="SAM" id="Phobius"/>
    </source>
</evidence>
<dbReference type="InterPro" id="IPR001611">
    <property type="entry name" value="Leu-rich_rpt"/>
</dbReference>
<dbReference type="Pfam" id="PF08263">
    <property type="entry name" value="LRRNT_2"/>
    <property type="match status" value="1"/>
</dbReference>
<evidence type="ECO:0000256" key="8">
    <source>
        <dbReference type="ARBA" id="ARBA00022989"/>
    </source>
</evidence>
<dbReference type="Gene3D" id="3.80.10.10">
    <property type="entry name" value="Ribonuclease Inhibitor"/>
    <property type="match status" value="2"/>
</dbReference>
<evidence type="ECO:0000259" key="14">
    <source>
        <dbReference type="PROSITE" id="PS50011"/>
    </source>
</evidence>
<keyword evidence="7" id="KW-0677">Repeat</keyword>
<dbReference type="PROSITE" id="PS50011">
    <property type="entry name" value="PROTEIN_KINASE_DOM"/>
    <property type="match status" value="1"/>
</dbReference>
<dbReference type="AlphaFoldDB" id="A0A9Q0JNC3"/>
<keyword evidence="3" id="KW-0134">Cell wall</keyword>
<evidence type="ECO:0000256" key="3">
    <source>
        <dbReference type="ARBA" id="ARBA00022512"/>
    </source>
</evidence>
<feature type="domain" description="Protein kinase" evidence="14">
    <location>
        <begin position="349"/>
        <end position="615"/>
    </location>
</feature>
<evidence type="ECO:0000256" key="1">
    <source>
        <dbReference type="ARBA" id="ARBA00004191"/>
    </source>
</evidence>
<dbReference type="InterPro" id="IPR032675">
    <property type="entry name" value="LRR_dom_sf"/>
</dbReference>
<evidence type="ECO:0000256" key="6">
    <source>
        <dbReference type="ARBA" id="ARBA00022729"/>
    </source>
</evidence>
<keyword evidence="8 12" id="KW-1133">Transmembrane helix</keyword>
<dbReference type="Proteomes" id="UP001141552">
    <property type="component" value="Unassembled WGS sequence"/>
</dbReference>
<dbReference type="Pfam" id="PF13855">
    <property type="entry name" value="LRR_8"/>
    <property type="match status" value="1"/>
</dbReference>
<dbReference type="PANTHER" id="PTHR48010:SF22">
    <property type="entry name" value="OS09G0376600 PROTEIN"/>
    <property type="match status" value="1"/>
</dbReference>
<dbReference type="InterPro" id="IPR011009">
    <property type="entry name" value="Kinase-like_dom_sf"/>
</dbReference>
<name>A0A9Q0JNC3_9ROSI</name>
<dbReference type="GO" id="GO:0004672">
    <property type="term" value="F:protein kinase activity"/>
    <property type="evidence" value="ECO:0007669"/>
    <property type="project" value="InterPro"/>
</dbReference>
<keyword evidence="4" id="KW-0433">Leucine-rich repeat</keyword>
<dbReference type="SUPFAM" id="SSF52058">
    <property type="entry name" value="L domain-like"/>
    <property type="match status" value="1"/>
</dbReference>
<reference evidence="15" key="2">
    <citation type="journal article" date="2023" name="Plants (Basel)">
        <title>Annotation of the Turnera subulata (Passifloraceae) Draft Genome Reveals the S-Locus Evolved after the Divergence of Turneroideae from Passifloroideae in a Stepwise Manner.</title>
        <authorList>
            <person name="Henning P.M."/>
            <person name="Roalson E.H."/>
            <person name="Mir W."/>
            <person name="McCubbin A.G."/>
            <person name="Shore J.S."/>
        </authorList>
    </citation>
    <scope>NUCLEOTIDE SEQUENCE</scope>
    <source>
        <strain evidence="15">F60SS</strain>
    </source>
</reference>
<evidence type="ECO:0000313" key="16">
    <source>
        <dbReference type="Proteomes" id="UP001141552"/>
    </source>
</evidence>
<dbReference type="Pfam" id="PF00069">
    <property type="entry name" value="Pkinase"/>
    <property type="match status" value="1"/>
</dbReference>
<evidence type="ECO:0000256" key="11">
    <source>
        <dbReference type="SAM" id="MobiDB-lite"/>
    </source>
</evidence>
<evidence type="ECO:0000256" key="2">
    <source>
        <dbReference type="ARBA" id="ARBA00004370"/>
    </source>
</evidence>
<evidence type="ECO:0000256" key="5">
    <source>
        <dbReference type="ARBA" id="ARBA00022692"/>
    </source>
</evidence>
<keyword evidence="16" id="KW-1185">Reference proteome</keyword>
<comment type="subcellular location">
    <subcellularLocation>
        <location evidence="2">Membrane</location>
    </subcellularLocation>
    <subcellularLocation>
        <location evidence="1">Secreted</location>
        <location evidence="1">Cell wall</location>
    </subcellularLocation>
</comment>
<evidence type="ECO:0000256" key="4">
    <source>
        <dbReference type="ARBA" id="ARBA00022614"/>
    </source>
</evidence>
<dbReference type="PANTHER" id="PTHR48010">
    <property type="entry name" value="OS05G0588300 PROTEIN"/>
    <property type="match status" value="1"/>
</dbReference>
<feature type="transmembrane region" description="Helical" evidence="12">
    <location>
        <begin position="254"/>
        <end position="276"/>
    </location>
</feature>
<accession>A0A9Q0JNC3</accession>
<comment type="caution">
    <text evidence="15">The sequence shown here is derived from an EMBL/GenBank/DDBJ whole genome shotgun (WGS) entry which is preliminary data.</text>
</comment>
<evidence type="ECO:0000256" key="9">
    <source>
        <dbReference type="ARBA" id="ARBA00023136"/>
    </source>
</evidence>
<dbReference type="OrthoDB" id="69842at2759"/>
<organism evidence="15 16">
    <name type="scientific">Turnera subulata</name>
    <dbReference type="NCBI Taxonomy" id="218843"/>
    <lineage>
        <taxon>Eukaryota</taxon>
        <taxon>Viridiplantae</taxon>
        <taxon>Streptophyta</taxon>
        <taxon>Embryophyta</taxon>
        <taxon>Tracheophyta</taxon>
        <taxon>Spermatophyta</taxon>
        <taxon>Magnoliopsida</taxon>
        <taxon>eudicotyledons</taxon>
        <taxon>Gunneridae</taxon>
        <taxon>Pentapetalae</taxon>
        <taxon>rosids</taxon>
        <taxon>fabids</taxon>
        <taxon>Malpighiales</taxon>
        <taxon>Passifloraceae</taxon>
        <taxon>Turnera</taxon>
    </lineage>
</organism>
<evidence type="ECO:0000256" key="7">
    <source>
        <dbReference type="ARBA" id="ARBA00022737"/>
    </source>
</evidence>
<protein>
    <recommendedName>
        <fullName evidence="14">Protein kinase domain-containing protein</fullName>
    </recommendedName>
</protein>
<comment type="similarity">
    <text evidence="10">Belongs to the polygalacturonase-inhibiting protein family.</text>
</comment>
<dbReference type="GO" id="GO:0016020">
    <property type="term" value="C:membrane"/>
    <property type="evidence" value="ECO:0007669"/>
    <property type="project" value="UniProtKB-SubCell"/>
</dbReference>
<evidence type="ECO:0000313" key="15">
    <source>
        <dbReference type="EMBL" id="KAJ4849181.1"/>
    </source>
</evidence>
<sequence>MDPAPIRVLLTMTFLIFPILSSSEQDNVKQSLLQFMFKLSAGNAPNNQNWGWNSSSDPCSGKWMGVECDKSSNTVKRIVLEHLNFTGTFDASSICQVQTLNVLSLSGNNIFGSIPQDIGNCKRLTHFYISRNLFSGSLPDSLSQLSNLKRLDISNNDFSGELPPGLSRISGLLSFFGQENQLSGAIPEFHFSNVVEFNVSNNNLSGPVPDVKGKFGADSFSGNPLLCGKPLLNPCLPSSPPSKPGSKHSHAVRFLIYSGYMLVVLVVLLLVSLKFLRRNKSKEGKINVDKKGPAARTNVQLSDSSSEHKAGGNRSEYSITSVEAGMVSSSLVVLKSPAKNGLKFEDLLRAPAELLGRGKHGSLYKVILDGAVLSVKRIRDWGISSDEFTHRMQAIDQVKHPRVLPPVAFYCSKQEKLLVYEYQPNGSLFSLLHGSQADGQVLDWASRLSIAAIVSEALAFMHDRLQDDRIAHGNLKSTNILFNKNMEPCISEYGLMVVQNQHQSFLPKSDSMKNNALRGAGAYSNFNIDVYSFGVILLELLTGKLVQNNGYDLASWVHSVVREEWTVEVFDRALVSECVSEERMVNLLQVALKCINPSPNERPSMSQIAAMINTLKEEDERSMISEPSLVFP</sequence>
<dbReference type="GO" id="GO:0005524">
    <property type="term" value="F:ATP binding"/>
    <property type="evidence" value="ECO:0007669"/>
    <property type="project" value="InterPro"/>
</dbReference>
<gene>
    <name evidence="15" type="ORF">Tsubulata_044772</name>
</gene>
<evidence type="ECO:0000256" key="10">
    <source>
        <dbReference type="ARBA" id="ARBA00038043"/>
    </source>
</evidence>
<dbReference type="FunFam" id="3.80.10.10:FF:000400">
    <property type="entry name" value="Nuclear pore complex protein NUP107"/>
    <property type="match status" value="1"/>
</dbReference>
<keyword evidence="5 12" id="KW-0812">Transmembrane</keyword>
<feature type="region of interest" description="Disordered" evidence="11">
    <location>
        <begin position="287"/>
        <end position="314"/>
    </location>
</feature>